<feature type="transmembrane region" description="Helical" evidence="1">
    <location>
        <begin position="189"/>
        <end position="205"/>
    </location>
</feature>
<proteinExistence type="predicted"/>
<feature type="transmembrane region" description="Helical" evidence="1">
    <location>
        <begin position="292"/>
        <end position="313"/>
    </location>
</feature>
<dbReference type="OrthoDB" id="2005760at2"/>
<feature type="transmembrane region" description="Helical" evidence="1">
    <location>
        <begin position="111"/>
        <end position="132"/>
    </location>
</feature>
<feature type="transmembrane region" description="Helical" evidence="1">
    <location>
        <begin position="234"/>
        <end position="256"/>
    </location>
</feature>
<dbReference type="AlphaFoldDB" id="A0A347WHU0"/>
<evidence type="ECO:0008006" key="4">
    <source>
        <dbReference type="Google" id="ProtNLM"/>
    </source>
</evidence>
<evidence type="ECO:0000313" key="3">
    <source>
        <dbReference type="Proteomes" id="UP000263232"/>
    </source>
</evidence>
<feature type="transmembrane region" description="Helical" evidence="1">
    <location>
        <begin position="162"/>
        <end position="182"/>
    </location>
</feature>
<dbReference type="KEGG" id="abae:CL176_00615"/>
<organism evidence="2 3">
    <name type="scientific">Suicoccus acidiformans</name>
    <dbReference type="NCBI Taxonomy" id="2036206"/>
    <lineage>
        <taxon>Bacteria</taxon>
        <taxon>Bacillati</taxon>
        <taxon>Bacillota</taxon>
        <taxon>Bacilli</taxon>
        <taxon>Lactobacillales</taxon>
        <taxon>Aerococcaceae</taxon>
        <taxon>Suicoccus</taxon>
    </lineage>
</organism>
<name>A0A347WHU0_9LACT</name>
<accession>A0A347WHU0</accession>
<feature type="transmembrane region" description="Helical" evidence="1">
    <location>
        <begin position="320"/>
        <end position="338"/>
    </location>
</feature>
<keyword evidence="1" id="KW-1133">Transmembrane helix</keyword>
<dbReference type="Proteomes" id="UP000263232">
    <property type="component" value="Chromosome"/>
</dbReference>
<protein>
    <recommendedName>
        <fullName evidence="4">Glycosyltransferase RgtA/B/C/D-like domain-containing protein</fullName>
    </recommendedName>
</protein>
<keyword evidence="1" id="KW-0812">Transmembrane</keyword>
<keyword evidence="3" id="KW-1185">Reference proteome</keyword>
<feature type="transmembrane region" description="Helical" evidence="1">
    <location>
        <begin position="379"/>
        <end position="398"/>
    </location>
</feature>
<sequence length="514" mass="59086">MNIKSHRLLGWSICLIVLLCITIYIGQQKAGFHIDELYSYGLSNSYYMPFPQRMNEWVTGQDYLNYLTPSTEYTFQYDSVFYNQSQDVHPPLYYILFHSIASLFPGKFSPWIGLSLNIFCYLVSFSLLCYLAKCLTEKSWLSLLIGLSWALSIGALNMTMFIRMYSLLTVWQLCLVTLTYQLYHKPKQANFYLACLGIIITLGGLTHYYFYIFAGCWIAFNCLYLLWQRRLKAVFVLGTTALSGLAIALMLFPASLNHITSSNRGDEVSQGLRHFNPLLNLQTYLNFLSKDLWGSIPSWVIIILLLAGLTLLLKASRNSFTAHFISMLSIVTGSYFIIIETVSAYQTARYIYSIYPFICLLIVWAIYELWSSIQPKISNTWLLTCLSVFLMLALTWYHSSVSYLYPERAHISQISKANHALPVLVLTSQRWMITKAVDQLLYYDNIYPMTTPNMDTAIDTQGDFQTAKAFVLMVIEDDFDNAEVKASIEAAYPNHHFQKLYEDASLTYYLSTQP</sequence>
<gene>
    <name evidence="2" type="ORF">CL176_00615</name>
</gene>
<feature type="transmembrane region" description="Helical" evidence="1">
    <location>
        <begin position="350"/>
        <end position="367"/>
    </location>
</feature>
<feature type="transmembrane region" description="Helical" evidence="1">
    <location>
        <begin position="139"/>
        <end position="156"/>
    </location>
</feature>
<dbReference type="EMBL" id="CP023434">
    <property type="protein sequence ID" value="AXY24647.1"/>
    <property type="molecule type" value="Genomic_DNA"/>
</dbReference>
<feature type="transmembrane region" description="Helical" evidence="1">
    <location>
        <begin position="211"/>
        <end position="227"/>
    </location>
</feature>
<feature type="transmembrane region" description="Helical" evidence="1">
    <location>
        <begin position="7"/>
        <end position="26"/>
    </location>
</feature>
<reference evidence="2 3" key="1">
    <citation type="submission" date="2017-09" db="EMBL/GenBank/DDBJ databases">
        <title>Complete genome sequence of Oxytococcus suis strain ZY16052.</title>
        <authorList>
            <person name="Li F."/>
        </authorList>
    </citation>
    <scope>NUCLEOTIDE SEQUENCE [LARGE SCALE GENOMIC DNA]</scope>
    <source>
        <strain evidence="2 3">ZY16052</strain>
    </source>
</reference>
<keyword evidence="1" id="KW-0472">Membrane</keyword>
<dbReference type="RefSeq" id="WP_118989571.1">
    <property type="nucleotide sequence ID" value="NZ_CP023434.1"/>
</dbReference>
<evidence type="ECO:0000313" key="2">
    <source>
        <dbReference type="EMBL" id="AXY24647.1"/>
    </source>
</evidence>
<evidence type="ECO:0000256" key="1">
    <source>
        <dbReference type="SAM" id="Phobius"/>
    </source>
</evidence>